<evidence type="ECO:0000313" key="2">
    <source>
        <dbReference type="Proteomes" id="UP000003174"/>
    </source>
</evidence>
<dbReference type="EMBL" id="ACEP01000047">
    <property type="protein sequence ID" value="EEG37226.1"/>
    <property type="molecule type" value="Genomic_DNA"/>
</dbReference>
<comment type="caution">
    <text evidence="1">The sequence shown here is derived from an EMBL/GenBank/DDBJ whole genome shotgun (WGS) entry which is preliminary data.</text>
</comment>
<sequence length="330" mass="39079">MEGCDMDFSDIRTIIIGEAGEYGKRLVRYLEIHLSSAVRVYHFTTAEGMVSFKEEAEIYLLDERFFKELSEEKQKFLKQKKLILLTWREEQGSFCKYDNPQKLLDMLSDFTDYNSDLSDLAAELKDTPTKLTIVYSPVYDEYLEQIARSFMSSGDVYMGAEDLGYKGIDSEYEEGGDMGDLCYYIHLREENILDILQDMLIPKEEVQVLHSPDLYFYLRELTKEDYAWFFDKIKKESPYREVLWGAGNCFVANVDMLRFFDQIILIDSRKNPRQSIFCDRLERVLNINQEEPQIWQRIYREDILDGTAWKERAERTDFTPDGWKNIICQR</sequence>
<dbReference type="Gene3D" id="3.40.50.10850">
    <property type="entry name" value="Ntrc-like two-domain protein"/>
    <property type="match status" value="1"/>
</dbReference>
<organism evidence="1 2">
    <name type="scientific">Anaerobutyricum hallii DSM 3353</name>
    <dbReference type="NCBI Taxonomy" id="411469"/>
    <lineage>
        <taxon>Bacteria</taxon>
        <taxon>Bacillati</taxon>
        <taxon>Bacillota</taxon>
        <taxon>Clostridia</taxon>
        <taxon>Lachnospirales</taxon>
        <taxon>Lachnospiraceae</taxon>
        <taxon>Anaerobutyricum</taxon>
    </lineage>
</organism>
<dbReference type="AlphaFoldDB" id="C0EU15"/>
<proteinExistence type="predicted"/>
<reference evidence="1 2" key="1">
    <citation type="submission" date="2009-01" db="EMBL/GenBank/DDBJ databases">
        <authorList>
            <person name="Fulton L."/>
            <person name="Clifton S."/>
            <person name="Fulton B."/>
            <person name="Xu J."/>
            <person name="Minx P."/>
            <person name="Pepin K.H."/>
            <person name="Johnson M."/>
            <person name="Bhonagiri V."/>
            <person name="Nash W.E."/>
            <person name="Mardis E.R."/>
            <person name="Wilson R.K."/>
        </authorList>
    </citation>
    <scope>NUCLEOTIDE SEQUENCE [LARGE SCALE GENOMIC DNA]</scope>
    <source>
        <strain evidence="1 2">DSM 3353</strain>
    </source>
</reference>
<dbReference type="Proteomes" id="UP000003174">
    <property type="component" value="Unassembled WGS sequence"/>
</dbReference>
<protein>
    <submittedName>
        <fullName evidence="1">Uncharacterized protein</fullName>
    </submittedName>
</protein>
<name>C0EU15_9FIRM</name>
<evidence type="ECO:0000313" key="1">
    <source>
        <dbReference type="EMBL" id="EEG37226.1"/>
    </source>
</evidence>
<gene>
    <name evidence="1" type="ORF">EUBHAL_00898</name>
</gene>
<reference evidence="1 2" key="2">
    <citation type="submission" date="2009-02" db="EMBL/GenBank/DDBJ databases">
        <title>Draft genome sequence of Eubacterium hallii (DSM 3353).</title>
        <authorList>
            <person name="Sudarsanam P."/>
            <person name="Ley R."/>
            <person name="Guruge J."/>
            <person name="Turnbaugh P.J."/>
            <person name="Mahowald M."/>
            <person name="Liep D."/>
            <person name="Gordon J."/>
        </authorList>
    </citation>
    <scope>NUCLEOTIDE SEQUENCE [LARGE SCALE GENOMIC DNA]</scope>
    <source>
        <strain evidence="1 2">DSM 3353</strain>
    </source>
</reference>
<accession>C0EU15</accession>